<organism evidence="2 3">
    <name type="scientific">Candidatus Methylopumilus planktonicus</name>
    <dbReference type="NCBI Taxonomy" id="1581557"/>
    <lineage>
        <taxon>Bacteria</taxon>
        <taxon>Pseudomonadati</taxon>
        <taxon>Pseudomonadota</taxon>
        <taxon>Betaproteobacteria</taxon>
        <taxon>Nitrosomonadales</taxon>
        <taxon>Methylophilaceae</taxon>
        <taxon>Candidatus Methylopumilus</taxon>
    </lineage>
</organism>
<accession>A0A0D6EVA1</accession>
<dbReference type="RefSeq" id="WP_046487868.1">
    <property type="nucleotide sequence ID" value="NZ_LN827929.1"/>
</dbReference>
<dbReference type="PANTHER" id="PTHR35562">
    <property type="entry name" value="DNA ENDONUCLEASE SMRA-RELATED"/>
    <property type="match status" value="1"/>
</dbReference>
<dbReference type="SUPFAM" id="SSF160443">
    <property type="entry name" value="SMR domain-like"/>
    <property type="match status" value="1"/>
</dbReference>
<dbReference type="Proteomes" id="UP000064007">
    <property type="component" value="Chromosome 1"/>
</dbReference>
<dbReference type="SMART" id="SM00463">
    <property type="entry name" value="SMR"/>
    <property type="match status" value="1"/>
</dbReference>
<dbReference type="Gene3D" id="3.30.1370.110">
    <property type="match status" value="1"/>
</dbReference>
<keyword evidence="3" id="KW-1185">Reference proteome</keyword>
<dbReference type="PANTHER" id="PTHR35562:SF2">
    <property type="entry name" value="DNA ENDONUCLEASE SMRA-RELATED"/>
    <property type="match status" value="1"/>
</dbReference>
<evidence type="ECO:0000313" key="2">
    <source>
        <dbReference type="EMBL" id="CEZ19557.1"/>
    </source>
</evidence>
<dbReference type="InterPro" id="IPR036063">
    <property type="entry name" value="Smr_dom_sf"/>
</dbReference>
<proteinExistence type="predicted"/>
<evidence type="ECO:0000313" key="3">
    <source>
        <dbReference type="Proteomes" id="UP000064007"/>
    </source>
</evidence>
<dbReference type="KEGG" id="mbat:BN1208_0671"/>
<name>A0A0D6EVA1_9PROT</name>
<reference evidence="3" key="1">
    <citation type="submission" date="2014-12" db="EMBL/GenBank/DDBJ databases">
        <authorList>
            <person name="Salcher M.M."/>
        </authorList>
    </citation>
    <scope>NUCLEOTIDE SEQUENCE [LARGE SCALE GENOMIC DNA]</scope>
    <source>
        <strain evidence="3">MMS-10A-171</strain>
    </source>
</reference>
<dbReference type="AlphaFoldDB" id="A0A0D6EVA1"/>
<dbReference type="InterPro" id="IPR002625">
    <property type="entry name" value="Smr_dom"/>
</dbReference>
<protein>
    <submittedName>
        <fullName evidence="2">Smr protein/MutS2</fullName>
    </submittedName>
</protein>
<dbReference type="STRING" id="1581557.BN1208_0671"/>
<feature type="domain" description="Smr" evidence="1">
    <location>
        <begin position="101"/>
        <end position="182"/>
    </location>
</feature>
<gene>
    <name evidence="2" type="ORF">BN1208_0671</name>
</gene>
<dbReference type="PROSITE" id="PS50828">
    <property type="entry name" value="SMR"/>
    <property type="match status" value="1"/>
</dbReference>
<dbReference type="Pfam" id="PF01713">
    <property type="entry name" value="Smr"/>
    <property type="match status" value="1"/>
</dbReference>
<dbReference type="HOGENOM" id="CLU_055978_1_0_4"/>
<dbReference type="EMBL" id="LN827929">
    <property type="protein sequence ID" value="CEZ19557.1"/>
    <property type="molecule type" value="Genomic_DNA"/>
</dbReference>
<sequence length="184" mass="21020">MAKNENDKDEINLFREAVKGATPLQISPKKKEHKVPQKKPKPVPLNFIRDEKQALIDSISDHYEPLHDIENGDELFYIRQGHSPDVLKKLRKGYWVVQKSIDLHGMISDEAKAYVVQFIVECKKNNIRCIRIVHGKGYNSKNKEPILKNKLKHWLAQKEEVIAYAQARAHDGGSGAVIVLLTAH</sequence>
<dbReference type="OrthoDB" id="9808881at2"/>
<evidence type="ECO:0000259" key="1">
    <source>
        <dbReference type="PROSITE" id="PS50828"/>
    </source>
</evidence>